<dbReference type="OrthoDB" id="2630192at2"/>
<keyword evidence="2" id="KW-1185">Reference proteome</keyword>
<dbReference type="RefSeq" id="WP_120745480.1">
    <property type="nucleotide sequence ID" value="NZ_RBAH01000001.1"/>
</dbReference>
<accession>A0A3B0CN01</accession>
<protein>
    <recommendedName>
        <fullName evidence="3">Hypervirulence associated protein TUDOR domain-containing protein</fullName>
    </recommendedName>
</protein>
<evidence type="ECO:0008006" key="3">
    <source>
        <dbReference type="Google" id="ProtNLM"/>
    </source>
</evidence>
<sequence length="88" mass="10010">MKIGDVVTWKSQAAGVWKEKTGEIVGFIKPEEDARNILQKFDVKYPSNRVKFQSLSELDRVLVEVPRGGRSNISDYYAPRKSQVIVVN</sequence>
<dbReference type="AlphaFoldDB" id="A0A3B0CN01"/>
<comment type="caution">
    <text evidence="1">The sequence shown here is derived from an EMBL/GenBank/DDBJ whole genome shotgun (WGS) entry which is preliminary data.</text>
</comment>
<proteinExistence type="predicted"/>
<dbReference type="EMBL" id="RBAH01000001">
    <property type="protein sequence ID" value="RKN86773.1"/>
    <property type="molecule type" value="Genomic_DNA"/>
</dbReference>
<evidence type="ECO:0000313" key="1">
    <source>
        <dbReference type="EMBL" id="RKN86773.1"/>
    </source>
</evidence>
<organism evidence="1 2">
    <name type="scientific">Paenibacillus ginsengarvi</name>
    <dbReference type="NCBI Taxonomy" id="400777"/>
    <lineage>
        <taxon>Bacteria</taxon>
        <taxon>Bacillati</taxon>
        <taxon>Bacillota</taxon>
        <taxon>Bacilli</taxon>
        <taxon>Bacillales</taxon>
        <taxon>Paenibacillaceae</taxon>
        <taxon>Paenibacillus</taxon>
    </lineage>
</organism>
<reference evidence="1 2" key="1">
    <citation type="journal article" date="2007" name="Int. J. Syst. Evol. Microbiol.">
        <title>Paenibacillus ginsengarvi sp. nov., isolated from soil from ginseng cultivation.</title>
        <authorList>
            <person name="Yoon M.H."/>
            <person name="Ten L.N."/>
            <person name="Im W.T."/>
        </authorList>
    </citation>
    <scope>NUCLEOTIDE SEQUENCE [LARGE SCALE GENOMIC DNA]</scope>
    <source>
        <strain evidence="1 2">KCTC 13059</strain>
    </source>
</reference>
<gene>
    <name evidence="1" type="ORF">D7M11_02100</name>
</gene>
<dbReference type="Proteomes" id="UP000282311">
    <property type="component" value="Unassembled WGS sequence"/>
</dbReference>
<name>A0A3B0CN01_9BACL</name>
<evidence type="ECO:0000313" key="2">
    <source>
        <dbReference type="Proteomes" id="UP000282311"/>
    </source>
</evidence>